<feature type="domain" description="PilZ" evidence="1">
    <location>
        <begin position="2"/>
        <end position="107"/>
    </location>
</feature>
<proteinExistence type="predicted"/>
<dbReference type="Gene3D" id="2.40.10.220">
    <property type="entry name" value="predicted glycosyltransferase like domains"/>
    <property type="match status" value="1"/>
</dbReference>
<organism evidence="2 3">
    <name type="scientific">Effusibacillus consociatus</name>
    <dbReference type="NCBI Taxonomy" id="1117041"/>
    <lineage>
        <taxon>Bacteria</taxon>
        <taxon>Bacillati</taxon>
        <taxon>Bacillota</taxon>
        <taxon>Bacilli</taxon>
        <taxon>Bacillales</taxon>
        <taxon>Alicyclobacillaceae</taxon>
        <taxon>Effusibacillus</taxon>
    </lineage>
</organism>
<reference evidence="3" key="1">
    <citation type="journal article" date="2019" name="Int. J. Syst. Evol. Microbiol.">
        <title>The Global Catalogue of Microorganisms (GCM) 10K type strain sequencing project: providing services to taxonomists for standard genome sequencing and annotation.</title>
        <authorList>
            <consortium name="The Broad Institute Genomics Platform"/>
            <consortium name="The Broad Institute Genome Sequencing Center for Infectious Disease"/>
            <person name="Wu L."/>
            <person name="Ma J."/>
        </authorList>
    </citation>
    <scope>NUCLEOTIDE SEQUENCE [LARGE SCALE GENOMIC DNA]</scope>
    <source>
        <strain evidence="3">WYCCWR 12678</strain>
    </source>
</reference>
<sequence length="126" mass="14981">MQQREFYRLNITAFCSLRLRKLGAKQLPFGDEFEVEIQNISGGGLCFLTDRDLPISEVLVWQFQIDIPNHEINVYGQLVWKQAETEEMFLYGVKFLFFKEDEQRNLISKINTLQIRRKQAEKYAAW</sequence>
<name>A0ABV9Q641_9BACL</name>
<evidence type="ECO:0000313" key="3">
    <source>
        <dbReference type="Proteomes" id="UP001596002"/>
    </source>
</evidence>
<evidence type="ECO:0000259" key="1">
    <source>
        <dbReference type="Pfam" id="PF07238"/>
    </source>
</evidence>
<dbReference type="RefSeq" id="WP_380028430.1">
    <property type="nucleotide sequence ID" value="NZ_JBHSHC010000142.1"/>
</dbReference>
<comment type="caution">
    <text evidence="2">The sequence shown here is derived from an EMBL/GenBank/DDBJ whole genome shotgun (WGS) entry which is preliminary data.</text>
</comment>
<accession>A0ABV9Q641</accession>
<keyword evidence="3" id="KW-1185">Reference proteome</keyword>
<dbReference type="SUPFAM" id="SSF141371">
    <property type="entry name" value="PilZ domain-like"/>
    <property type="match status" value="1"/>
</dbReference>
<protein>
    <submittedName>
        <fullName evidence="2">PilZ domain-containing protein</fullName>
    </submittedName>
</protein>
<gene>
    <name evidence="2" type="ORF">ACFO8Q_20320</name>
</gene>
<dbReference type="Proteomes" id="UP001596002">
    <property type="component" value="Unassembled WGS sequence"/>
</dbReference>
<dbReference type="EMBL" id="JBHSHC010000142">
    <property type="protein sequence ID" value="MFC4769660.1"/>
    <property type="molecule type" value="Genomic_DNA"/>
</dbReference>
<evidence type="ECO:0000313" key="2">
    <source>
        <dbReference type="EMBL" id="MFC4769660.1"/>
    </source>
</evidence>
<dbReference type="InterPro" id="IPR009875">
    <property type="entry name" value="PilZ_domain"/>
</dbReference>
<dbReference type="Pfam" id="PF07238">
    <property type="entry name" value="PilZ"/>
    <property type="match status" value="1"/>
</dbReference>